<dbReference type="AlphaFoldDB" id="A0A2T6ZT21"/>
<name>A0A2T6ZT21_TUBBO</name>
<dbReference type="OrthoDB" id="5420280at2759"/>
<accession>A0A2T6ZT21</accession>
<sequence>MPIHRLPLRGMGIRTKTLGHPLRSHGSLAETLRGGDRFFDAILMTTSPIGPGTSKSMKHYAKGSLEKALNTEALEIKTVKKHLYIGNPKGLDLVGVFQRLETLIAEQKEITSLHGKISDQSEEISKQRQILDLTDASQEDRLRTLLDSKESYLDLRDRFVSIFKRDKLHNATRRDHLIIAQGNAIAHGGDITSDKFLYFTRRRTDPAAFKKLYGVLPDQLMCSEYGKTITLLNTHAGVVASDFTKTTSKKFSADFANFLMALKEAGYTGGYLDAASKSEVAIAHERFMNCLGTEVETSPPATTKPVKKTSPKPVESTKTCQSPEAPPKPSP</sequence>
<gene>
    <name evidence="2" type="ORF">B9Z19DRAFT_1193183</name>
</gene>
<protein>
    <submittedName>
        <fullName evidence="2">Uncharacterized protein</fullName>
    </submittedName>
</protein>
<dbReference type="EMBL" id="NESQ01000113">
    <property type="protein sequence ID" value="PUU78631.1"/>
    <property type="molecule type" value="Genomic_DNA"/>
</dbReference>
<organism evidence="2 3">
    <name type="scientific">Tuber borchii</name>
    <name type="common">White truffle</name>
    <dbReference type="NCBI Taxonomy" id="42251"/>
    <lineage>
        <taxon>Eukaryota</taxon>
        <taxon>Fungi</taxon>
        <taxon>Dikarya</taxon>
        <taxon>Ascomycota</taxon>
        <taxon>Pezizomycotina</taxon>
        <taxon>Pezizomycetes</taxon>
        <taxon>Pezizales</taxon>
        <taxon>Tuberaceae</taxon>
        <taxon>Tuber</taxon>
    </lineage>
</organism>
<evidence type="ECO:0000256" key="1">
    <source>
        <dbReference type="SAM" id="MobiDB-lite"/>
    </source>
</evidence>
<reference evidence="2 3" key="1">
    <citation type="submission" date="2017-04" db="EMBL/GenBank/DDBJ databases">
        <title>Draft genome sequence of Tuber borchii Vittad., a whitish edible truffle.</title>
        <authorList>
            <consortium name="DOE Joint Genome Institute"/>
            <person name="Murat C."/>
            <person name="Kuo A."/>
            <person name="Barry K.W."/>
            <person name="Clum A."/>
            <person name="Dockter R.B."/>
            <person name="Fauchery L."/>
            <person name="Iotti M."/>
            <person name="Kohler A."/>
            <person name="Labutti K."/>
            <person name="Lindquist E.A."/>
            <person name="Lipzen A."/>
            <person name="Ohm R.A."/>
            <person name="Wang M."/>
            <person name="Grigoriev I.V."/>
            <person name="Zambonelli A."/>
            <person name="Martin F.M."/>
        </authorList>
    </citation>
    <scope>NUCLEOTIDE SEQUENCE [LARGE SCALE GENOMIC DNA]</scope>
    <source>
        <strain evidence="2 3">Tbo3840</strain>
    </source>
</reference>
<keyword evidence="3" id="KW-1185">Reference proteome</keyword>
<comment type="caution">
    <text evidence="2">The sequence shown here is derived from an EMBL/GenBank/DDBJ whole genome shotgun (WGS) entry which is preliminary data.</text>
</comment>
<dbReference type="Proteomes" id="UP000244722">
    <property type="component" value="Unassembled WGS sequence"/>
</dbReference>
<evidence type="ECO:0000313" key="3">
    <source>
        <dbReference type="Proteomes" id="UP000244722"/>
    </source>
</evidence>
<proteinExistence type="predicted"/>
<dbReference type="STRING" id="42251.A0A2T6ZT21"/>
<feature type="region of interest" description="Disordered" evidence="1">
    <location>
        <begin position="294"/>
        <end position="331"/>
    </location>
</feature>
<evidence type="ECO:0000313" key="2">
    <source>
        <dbReference type="EMBL" id="PUU78631.1"/>
    </source>
</evidence>